<dbReference type="AlphaFoldDB" id="A0AAD6KAU5"/>
<evidence type="ECO:0000313" key="7">
    <source>
        <dbReference type="Proteomes" id="UP001162972"/>
    </source>
</evidence>
<feature type="signal peptide" evidence="4">
    <location>
        <begin position="1"/>
        <end position="21"/>
    </location>
</feature>
<dbReference type="InterPro" id="IPR017853">
    <property type="entry name" value="GH"/>
</dbReference>
<organism evidence="6 7">
    <name type="scientific">Salix udensis</name>
    <dbReference type="NCBI Taxonomy" id="889485"/>
    <lineage>
        <taxon>Eukaryota</taxon>
        <taxon>Viridiplantae</taxon>
        <taxon>Streptophyta</taxon>
        <taxon>Embryophyta</taxon>
        <taxon>Tracheophyta</taxon>
        <taxon>Spermatophyta</taxon>
        <taxon>Magnoliopsida</taxon>
        <taxon>eudicotyledons</taxon>
        <taxon>Gunneridae</taxon>
        <taxon>Pentapetalae</taxon>
        <taxon>rosids</taxon>
        <taxon>fabids</taxon>
        <taxon>Malpighiales</taxon>
        <taxon>Salicaceae</taxon>
        <taxon>Saliceae</taxon>
        <taxon>Salix</taxon>
    </lineage>
</organism>
<evidence type="ECO:0000256" key="4">
    <source>
        <dbReference type="SAM" id="SignalP"/>
    </source>
</evidence>
<gene>
    <name evidence="6" type="ORF">OIU84_030139</name>
</gene>
<name>A0AAD6KAU5_9ROSI</name>
<dbReference type="EC" id="3.2.1.23" evidence="3"/>
<dbReference type="Pfam" id="PF01301">
    <property type="entry name" value="Glyco_hydro_35"/>
    <property type="match status" value="1"/>
</dbReference>
<evidence type="ECO:0000256" key="1">
    <source>
        <dbReference type="ARBA" id="ARBA00001412"/>
    </source>
</evidence>
<feature type="domain" description="Glycoside hydrolase 35 catalytic" evidence="5">
    <location>
        <begin position="36"/>
        <end position="131"/>
    </location>
</feature>
<dbReference type="InterPro" id="IPR031330">
    <property type="entry name" value="Gly_Hdrlase_35_cat"/>
</dbReference>
<reference evidence="6 7" key="1">
    <citation type="journal article" date="2023" name="Int. J. Mol. Sci.">
        <title>De Novo Assembly and Annotation of 11 Diverse Shrub Willow (Salix) Genomes Reveals Novel Gene Organization in Sex-Linked Regions.</title>
        <authorList>
            <person name="Hyden B."/>
            <person name="Feng K."/>
            <person name="Yates T.B."/>
            <person name="Jawdy S."/>
            <person name="Cereghino C."/>
            <person name="Smart L.B."/>
            <person name="Muchero W."/>
        </authorList>
    </citation>
    <scope>NUCLEOTIDE SEQUENCE [LARGE SCALE GENOMIC DNA]</scope>
    <source>
        <tissue evidence="6">Shoot tip</tissue>
    </source>
</reference>
<dbReference type="GO" id="GO:0004565">
    <property type="term" value="F:beta-galactosidase activity"/>
    <property type="evidence" value="ECO:0007669"/>
    <property type="project" value="UniProtKB-EC"/>
</dbReference>
<comment type="similarity">
    <text evidence="2">Belongs to the glycosyl hydrolase 35 family.</text>
</comment>
<dbReference type="EMBL" id="JAPFFJ010000009">
    <property type="protein sequence ID" value="KAJ6420171.1"/>
    <property type="molecule type" value="Genomic_DNA"/>
</dbReference>
<comment type="catalytic activity">
    <reaction evidence="1">
        <text>Hydrolysis of terminal non-reducing beta-D-galactose residues in beta-D-galactosides.</text>
        <dbReference type="EC" id="3.2.1.23"/>
    </reaction>
</comment>
<dbReference type="SUPFAM" id="SSF51445">
    <property type="entry name" value="(Trans)glycosidases"/>
    <property type="match status" value="1"/>
</dbReference>
<dbReference type="GO" id="GO:0005975">
    <property type="term" value="P:carbohydrate metabolic process"/>
    <property type="evidence" value="ECO:0007669"/>
    <property type="project" value="InterPro"/>
</dbReference>
<keyword evidence="4" id="KW-0732">Signal</keyword>
<proteinExistence type="inferred from homology"/>
<evidence type="ECO:0000259" key="5">
    <source>
        <dbReference type="Pfam" id="PF01301"/>
    </source>
</evidence>
<dbReference type="Gene3D" id="3.20.20.80">
    <property type="entry name" value="Glycosidases"/>
    <property type="match status" value="1"/>
</dbReference>
<comment type="caution">
    <text evidence="6">The sequence shown here is derived from an EMBL/GenBank/DDBJ whole genome shotgun (WGS) entry which is preliminary data.</text>
</comment>
<accession>A0AAD6KAU5</accession>
<evidence type="ECO:0000313" key="6">
    <source>
        <dbReference type="EMBL" id="KAJ6420171.1"/>
    </source>
</evidence>
<dbReference type="PANTHER" id="PTHR23421">
    <property type="entry name" value="BETA-GALACTOSIDASE RELATED"/>
    <property type="match status" value="1"/>
</dbReference>
<protein>
    <recommendedName>
        <fullName evidence="3">beta-galactosidase</fullName>
        <ecNumber evidence="3">3.2.1.23</ecNumber>
    </recommendedName>
</protein>
<keyword evidence="7" id="KW-1185">Reference proteome</keyword>
<feature type="chain" id="PRO_5042227284" description="beta-galactosidase" evidence="4">
    <location>
        <begin position="22"/>
        <end position="164"/>
    </location>
</feature>
<dbReference type="Proteomes" id="UP001162972">
    <property type="component" value="Chromosome 7"/>
</dbReference>
<dbReference type="InterPro" id="IPR001944">
    <property type="entry name" value="Glycoside_Hdrlase_35"/>
</dbReference>
<evidence type="ECO:0000256" key="3">
    <source>
        <dbReference type="ARBA" id="ARBA00012756"/>
    </source>
</evidence>
<evidence type="ECO:0000256" key="2">
    <source>
        <dbReference type="ARBA" id="ARBA00009809"/>
    </source>
</evidence>
<dbReference type="PRINTS" id="PR00742">
    <property type="entry name" value="GLHYDRLASE35"/>
</dbReference>
<sequence>MGTNSVSKLCSLVFLVVFVGCSELIQCSVTYDRKAIMINGQRRILFSGSIHYPRSTPDMWEDLILKAKDGGVDVIETYVFWNVHEPTPGNYHFEGRYDIVRFMKTIQRAGLYAHLRIGPYVCAEWNFGYLPLTSPLSLDLADSSPIVVALQFEGFSVYFVQFRC</sequence>